<reference evidence="1 2" key="1">
    <citation type="journal article" date="2024" name="Plant Biotechnol. J.">
        <title>Genome and CRISPR/Cas9 system of a widespread forest tree (Populus alba) in the world.</title>
        <authorList>
            <person name="Liu Y.J."/>
            <person name="Jiang P.F."/>
            <person name="Han X.M."/>
            <person name="Li X.Y."/>
            <person name="Wang H.M."/>
            <person name="Wang Y.J."/>
            <person name="Wang X.X."/>
            <person name="Zeng Q.Y."/>
        </authorList>
    </citation>
    <scope>NUCLEOTIDE SEQUENCE [LARGE SCALE GENOMIC DNA]</scope>
    <source>
        <strain evidence="2">cv. PAL-ZL1</strain>
    </source>
</reference>
<name>A0ACC4D1H9_POPAL</name>
<protein>
    <submittedName>
        <fullName evidence="1">Uncharacterized protein</fullName>
    </submittedName>
</protein>
<organism evidence="1 2">
    <name type="scientific">Populus alba</name>
    <name type="common">White poplar</name>
    <dbReference type="NCBI Taxonomy" id="43335"/>
    <lineage>
        <taxon>Eukaryota</taxon>
        <taxon>Viridiplantae</taxon>
        <taxon>Streptophyta</taxon>
        <taxon>Embryophyta</taxon>
        <taxon>Tracheophyta</taxon>
        <taxon>Spermatophyta</taxon>
        <taxon>Magnoliopsida</taxon>
        <taxon>eudicotyledons</taxon>
        <taxon>Gunneridae</taxon>
        <taxon>Pentapetalae</taxon>
        <taxon>rosids</taxon>
        <taxon>fabids</taxon>
        <taxon>Malpighiales</taxon>
        <taxon>Salicaceae</taxon>
        <taxon>Saliceae</taxon>
        <taxon>Populus</taxon>
    </lineage>
</organism>
<proteinExistence type="predicted"/>
<gene>
    <name evidence="1" type="ORF">D5086_002421</name>
</gene>
<dbReference type="EMBL" id="RCHU02000001">
    <property type="protein sequence ID" value="KAL3611401.1"/>
    <property type="molecule type" value="Genomic_DNA"/>
</dbReference>
<evidence type="ECO:0000313" key="2">
    <source>
        <dbReference type="Proteomes" id="UP000309997"/>
    </source>
</evidence>
<sequence length="96" mass="10842">MGIFGRRKDTRGISASLVDGSSKRMPFSEVEFMLPFLFWSVRMEATSLVLLKAVERDIWKVKSITQEHALLYESLTSASVVTPIPTSHGRNAVWEI</sequence>
<evidence type="ECO:0000313" key="1">
    <source>
        <dbReference type="EMBL" id="KAL3611401.1"/>
    </source>
</evidence>
<dbReference type="Proteomes" id="UP000309997">
    <property type="component" value="Unassembled WGS sequence"/>
</dbReference>
<comment type="caution">
    <text evidence="1">The sequence shown here is derived from an EMBL/GenBank/DDBJ whole genome shotgun (WGS) entry which is preliminary data.</text>
</comment>
<accession>A0ACC4D1H9</accession>
<keyword evidence="2" id="KW-1185">Reference proteome</keyword>